<dbReference type="PANTHER" id="PTHR30204">
    <property type="entry name" value="REDOX-CYCLING DRUG-SENSING TRANSCRIPTIONAL ACTIVATOR SOXR"/>
    <property type="match status" value="1"/>
</dbReference>
<reference evidence="6 7" key="1">
    <citation type="submission" date="2024-02" db="EMBL/GenBank/DDBJ databases">
        <title>Complete sequences of two Paenibacillus sp. strains and one Lysinibacillus strain isolated from the environment on STAA medium highlight biotechnological potential.</title>
        <authorList>
            <person name="Attere S.A."/>
            <person name="Piche L.C."/>
            <person name="Intertaglia L."/>
            <person name="Lami R."/>
            <person name="Charette S.J."/>
            <person name="Vincent A.T."/>
        </authorList>
    </citation>
    <scope>NUCLEOTIDE SEQUENCE [LARGE SCALE GENOMIC DNA]</scope>
    <source>
        <strain evidence="6 7">Y5S-7</strain>
    </source>
</reference>
<dbReference type="AlphaFoldDB" id="A0ABD8AVH8"/>
<dbReference type="Pfam" id="PF13411">
    <property type="entry name" value="MerR_1"/>
    <property type="match status" value="1"/>
</dbReference>
<evidence type="ECO:0000256" key="3">
    <source>
        <dbReference type="ARBA" id="ARBA00023159"/>
    </source>
</evidence>
<dbReference type="InterPro" id="IPR047057">
    <property type="entry name" value="MerR_fam"/>
</dbReference>
<evidence type="ECO:0000256" key="1">
    <source>
        <dbReference type="ARBA" id="ARBA00023015"/>
    </source>
</evidence>
<dbReference type="RefSeq" id="WP_338707868.1">
    <property type="nucleotide sequence ID" value="NZ_CP145892.1"/>
</dbReference>
<dbReference type="InterPro" id="IPR009061">
    <property type="entry name" value="DNA-bd_dom_put_sf"/>
</dbReference>
<dbReference type="CDD" id="cd01106">
    <property type="entry name" value="HTH_TipAL-Mta"/>
    <property type="match status" value="1"/>
</dbReference>
<dbReference type="EMBL" id="CP145892">
    <property type="protein sequence ID" value="WWP21579.1"/>
    <property type="molecule type" value="Genomic_DNA"/>
</dbReference>
<feature type="domain" description="HTH merR-type" evidence="5">
    <location>
        <begin position="5"/>
        <end position="74"/>
    </location>
</feature>
<dbReference type="GO" id="GO:0003677">
    <property type="term" value="F:DNA binding"/>
    <property type="evidence" value="ECO:0007669"/>
    <property type="project" value="UniProtKB-KW"/>
</dbReference>
<dbReference type="Proteomes" id="UP001364764">
    <property type="component" value="Chromosome"/>
</dbReference>
<dbReference type="SUPFAM" id="SSF46955">
    <property type="entry name" value="Putative DNA-binding domain"/>
    <property type="match status" value="1"/>
</dbReference>
<dbReference type="PANTHER" id="PTHR30204:SF90">
    <property type="entry name" value="HTH-TYPE TRANSCRIPTIONAL ACTIVATOR MTA"/>
    <property type="match status" value="1"/>
</dbReference>
<keyword evidence="2" id="KW-0238">DNA-binding</keyword>
<keyword evidence="4" id="KW-0804">Transcription</keyword>
<sequence length="262" mass="30799">MKTPYFTVKDIIQITGITKRALHYYDKTDLLKPSKVEDNGYRYYDQEALGNLQMILLFKEMNFSLKDIAAMMQLSKDEQKEILREHRSTLVQRKQKLETIIDQLDEYVDGTDISHLNLFDDSSILSIQEQYESEAKFVYGDTEKYQEFEANVSELSAEEQEIAYQQFSVNVEQVFRELAKHQDLSPASGEVQALVRKWKSCLEQFMVCDIEILRCIAEAYTTDRRYAGYFDQFDDENFLRFLYQAIMVYVEVGEVSGVKDFR</sequence>
<dbReference type="Gene3D" id="1.10.1660.10">
    <property type="match status" value="1"/>
</dbReference>
<evidence type="ECO:0000256" key="2">
    <source>
        <dbReference type="ARBA" id="ARBA00023125"/>
    </source>
</evidence>
<accession>A0ABD8AVH8</accession>
<name>A0ABD8AVH8_PAEAM</name>
<organism evidence="6 7">
    <name type="scientific">Paenibacillus amylolyticus</name>
    <dbReference type="NCBI Taxonomy" id="1451"/>
    <lineage>
        <taxon>Bacteria</taxon>
        <taxon>Bacillati</taxon>
        <taxon>Bacillota</taxon>
        <taxon>Bacilli</taxon>
        <taxon>Bacillales</taxon>
        <taxon>Paenibacillaceae</taxon>
        <taxon>Paenibacillus</taxon>
    </lineage>
</organism>
<keyword evidence="1" id="KW-0805">Transcription regulation</keyword>
<evidence type="ECO:0000313" key="7">
    <source>
        <dbReference type="Proteomes" id="UP001364764"/>
    </source>
</evidence>
<evidence type="ECO:0000313" key="6">
    <source>
        <dbReference type="EMBL" id="WWP21579.1"/>
    </source>
</evidence>
<dbReference type="SMART" id="SM00422">
    <property type="entry name" value="HTH_MERR"/>
    <property type="match status" value="1"/>
</dbReference>
<keyword evidence="3" id="KW-0010">Activator</keyword>
<dbReference type="PROSITE" id="PS50937">
    <property type="entry name" value="HTH_MERR_2"/>
    <property type="match status" value="1"/>
</dbReference>
<evidence type="ECO:0000259" key="5">
    <source>
        <dbReference type="PROSITE" id="PS50937"/>
    </source>
</evidence>
<protein>
    <submittedName>
        <fullName evidence="6">MerR family transcriptional regulator</fullName>
    </submittedName>
</protein>
<dbReference type="GeneID" id="93474828"/>
<dbReference type="Pfam" id="PF07739">
    <property type="entry name" value="TipAS"/>
    <property type="match status" value="1"/>
</dbReference>
<dbReference type="InterPro" id="IPR000551">
    <property type="entry name" value="MerR-type_HTH_dom"/>
</dbReference>
<dbReference type="InterPro" id="IPR036244">
    <property type="entry name" value="TipA-like_antibiotic-bd"/>
</dbReference>
<dbReference type="SUPFAM" id="SSF89082">
    <property type="entry name" value="Antibiotic binding domain of TipA-like multidrug resistance regulators"/>
    <property type="match status" value="1"/>
</dbReference>
<evidence type="ECO:0000256" key="4">
    <source>
        <dbReference type="ARBA" id="ARBA00023163"/>
    </source>
</evidence>
<proteinExistence type="predicted"/>
<gene>
    <name evidence="6" type="ORF">V6668_05145</name>
</gene>
<dbReference type="Gene3D" id="1.10.490.50">
    <property type="entry name" value="Antibiotic binding domain of TipA-like multidrug resistance regulators"/>
    <property type="match status" value="1"/>
</dbReference>
<dbReference type="InterPro" id="IPR012925">
    <property type="entry name" value="TipAS_dom"/>
</dbReference>